<protein>
    <submittedName>
        <fullName evidence="2">Uncharacterized protein</fullName>
    </submittedName>
</protein>
<accession>A0AAV0DK76</accession>
<feature type="region of interest" description="Disordered" evidence="1">
    <location>
        <begin position="1"/>
        <end position="27"/>
    </location>
</feature>
<evidence type="ECO:0000256" key="1">
    <source>
        <dbReference type="SAM" id="MobiDB-lite"/>
    </source>
</evidence>
<sequence length="117" mass="12667">MAASTTSSWRRLLGKRQSPPTPLRLLQPPQLASFRPATFISRWALYLAGGPSITTTCIDSSYFASNSATTTATLCCSSAATPTSFTSEFTSIIIDGKKLSKEIRDEISAEITKMKIL</sequence>
<reference evidence="2" key="1">
    <citation type="submission" date="2022-07" db="EMBL/GenBank/DDBJ databases">
        <authorList>
            <person name="Macas J."/>
            <person name="Novak P."/>
            <person name="Neumann P."/>
        </authorList>
    </citation>
    <scope>NUCLEOTIDE SEQUENCE</scope>
</reference>
<gene>
    <name evidence="2" type="ORF">CEPIT_LOCUS16332</name>
</gene>
<evidence type="ECO:0000313" key="3">
    <source>
        <dbReference type="Proteomes" id="UP001152523"/>
    </source>
</evidence>
<evidence type="ECO:0000313" key="2">
    <source>
        <dbReference type="EMBL" id="CAH9103192.1"/>
    </source>
</evidence>
<proteinExistence type="predicted"/>
<comment type="caution">
    <text evidence="2">The sequence shown here is derived from an EMBL/GenBank/DDBJ whole genome shotgun (WGS) entry which is preliminary data.</text>
</comment>
<dbReference type="AlphaFoldDB" id="A0AAV0DK76"/>
<dbReference type="EMBL" id="CAMAPF010000121">
    <property type="protein sequence ID" value="CAH9103192.1"/>
    <property type="molecule type" value="Genomic_DNA"/>
</dbReference>
<dbReference type="Proteomes" id="UP001152523">
    <property type="component" value="Unassembled WGS sequence"/>
</dbReference>
<keyword evidence="3" id="KW-1185">Reference proteome</keyword>
<name>A0AAV0DK76_9ASTE</name>
<organism evidence="2 3">
    <name type="scientific">Cuscuta epithymum</name>
    <dbReference type="NCBI Taxonomy" id="186058"/>
    <lineage>
        <taxon>Eukaryota</taxon>
        <taxon>Viridiplantae</taxon>
        <taxon>Streptophyta</taxon>
        <taxon>Embryophyta</taxon>
        <taxon>Tracheophyta</taxon>
        <taxon>Spermatophyta</taxon>
        <taxon>Magnoliopsida</taxon>
        <taxon>eudicotyledons</taxon>
        <taxon>Gunneridae</taxon>
        <taxon>Pentapetalae</taxon>
        <taxon>asterids</taxon>
        <taxon>lamiids</taxon>
        <taxon>Solanales</taxon>
        <taxon>Convolvulaceae</taxon>
        <taxon>Cuscuteae</taxon>
        <taxon>Cuscuta</taxon>
        <taxon>Cuscuta subgen. Cuscuta</taxon>
    </lineage>
</organism>